<name>A0ABU5I3N3_9HYPH</name>
<reference evidence="1 2" key="1">
    <citation type="submission" date="2023-12" db="EMBL/GenBank/DDBJ databases">
        <title>Description of Novel Strain Fulvimarina sp. 2208YS6-2-32 isolated from Uroteuthis (Photololigo) edulis.</title>
        <authorList>
            <person name="Park J.-S."/>
        </authorList>
    </citation>
    <scope>NUCLEOTIDE SEQUENCE [LARGE SCALE GENOMIC DNA]</scope>
    <source>
        <strain evidence="1 2">2208YS6-2-32</strain>
    </source>
</reference>
<dbReference type="Proteomes" id="UP001294412">
    <property type="component" value="Unassembled WGS sequence"/>
</dbReference>
<dbReference type="RefSeq" id="WP_322186258.1">
    <property type="nucleotide sequence ID" value="NZ_JAXLPB010000002.1"/>
</dbReference>
<comment type="caution">
    <text evidence="1">The sequence shown here is derived from an EMBL/GenBank/DDBJ whole genome shotgun (WGS) entry which is preliminary data.</text>
</comment>
<dbReference type="InterPro" id="IPR029044">
    <property type="entry name" value="Nucleotide-diphossugar_trans"/>
</dbReference>
<evidence type="ECO:0000313" key="1">
    <source>
        <dbReference type="EMBL" id="MDY8108786.1"/>
    </source>
</evidence>
<evidence type="ECO:0008006" key="3">
    <source>
        <dbReference type="Google" id="ProtNLM"/>
    </source>
</evidence>
<dbReference type="EMBL" id="JAXLPB010000002">
    <property type="protein sequence ID" value="MDY8108786.1"/>
    <property type="molecule type" value="Genomic_DNA"/>
</dbReference>
<sequence>MDTVWFEPAGRANAPLEDSDLVIAGLVRNGGRRLRRNIEILRTAFGAARSLHFIVVESDSTDDTPASLAALERDIPNFRAISLGALSKRLPRRTERIAHCRNAYLEALESCAGFDASGYVVVADLDGVNGALDPASVATCFSSQTPWDVCTANQDDFYYDVWALRHPIWSPDDCWASYDALIPVMGPRQALELAVHARMVRLDPDAPMIPVVSAFGGLAIYRAAILSGARYAAWDETGALVCEHVPFHAALAARGCRIVINPRLLNARTTHHAWHKKRIARAMRRLFPRLYRPDPQGTGETSRLVAGLKSVRAFVAR</sequence>
<keyword evidence="2" id="KW-1185">Reference proteome</keyword>
<protein>
    <recommendedName>
        <fullName evidence="3">Glycosyltransferase</fullName>
    </recommendedName>
</protein>
<gene>
    <name evidence="1" type="ORF">U0C82_06460</name>
</gene>
<evidence type="ECO:0000313" key="2">
    <source>
        <dbReference type="Proteomes" id="UP001294412"/>
    </source>
</evidence>
<organism evidence="1 2">
    <name type="scientific">Fulvimarina uroteuthidis</name>
    <dbReference type="NCBI Taxonomy" id="3098149"/>
    <lineage>
        <taxon>Bacteria</taxon>
        <taxon>Pseudomonadati</taxon>
        <taxon>Pseudomonadota</taxon>
        <taxon>Alphaproteobacteria</taxon>
        <taxon>Hyphomicrobiales</taxon>
        <taxon>Aurantimonadaceae</taxon>
        <taxon>Fulvimarina</taxon>
    </lineage>
</organism>
<accession>A0ABU5I3N3</accession>
<dbReference type="SUPFAM" id="SSF53448">
    <property type="entry name" value="Nucleotide-diphospho-sugar transferases"/>
    <property type="match status" value="1"/>
</dbReference>
<proteinExistence type="predicted"/>